<dbReference type="InterPro" id="IPR003362">
    <property type="entry name" value="Bact_transf"/>
</dbReference>
<feature type="transmembrane region" description="Helical" evidence="8">
    <location>
        <begin position="67"/>
        <end position="88"/>
    </location>
</feature>
<dbReference type="GO" id="GO:0016780">
    <property type="term" value="F:phosphotransferase activity, for other substituted phosphate groups"/>
    <property type="evidence" value="ECO:0007669"/>
    <property type="project" value="TreeGrafter"/>
</dbReference>
<dbReference type="Pfam" id="PF02397">
    <property type="entry name" value="Bac_transf"/>
    <property type="match status" value="1"/>
</dbReference>
<dbReference type="InterPro" id="IPR017475">
    <property type="entry name" value="EPS_sugar_tfrase"/>
</dbReference>
<evidence type="ECO:0000256" key="7">
    <source>
        <dbReference type="ARBA" id="ARBA00023169"/>
    </source>
</evidence>
<evidence type="ECO:0000256" key="6">
    <source>
        <dbReference type="ARBA" id="ARBA00023136"/>
    </source>
</evidence>
<keyword evidence="6 8" id="KW-0472">Membrane</keyword>
<feature type="transmembrane region" description="Helical" evidence="8">
    <location>
        <begin position="132"/>
        <end position="150"/>
    </location>
</feature>
<organism evidence="10 11">
    <name type="scientific">Sphingobium ummariense RL-3</name>
    <dbReference type="NCBI Taxonomy" id="1346791"/>
    <lineage>
        <taxon>Bacteria</taxon>
        <taxon>Pseudomonadati</taxon>
        <taxon>Pseudomonadota</taxon>
        <taxon>Alphaproteobacteria</taxon>
        <taxon>Sphingomonadales</taxon>
        <taxon>Sphingomonadaceae</taxon>
        <taxon>Sphingobium</taxon>
    </lineage>
</organism>
<dbReference type="PANTHER" id="PTHR30576:SF0">
    <property type="entry name" value="UNDECAPRENYL-PHOSPHATE N-ACETYLGALACTOSAMINYL 1-PHOSPHATE TRANSFERASE-RELATED"/>
    <property type="match status" value="1"/>
</dbReference>
<evidence type="ECO:0000313" key="11">
    <source>
        <dbReference type="Proteomes" id="UP000015523"/>
    </source>
</evidence>
<dbReference type="Proteomes" id="UP000015523">
    <property type="component" value="Unassembled WGS sequence"/>
</dbReference>
<keyword evidence="7" id="KW-0270">Exopolysaccharide synthesis</keyword>
<keyword evidence="4 8" id="KW-0812">Transmembrane</keyword>
<name>T0J3P6_9SPHN</name>
<dbReference type="eggNOG" id="COG2148">
    <property type="taxonomic scope" value="Bacteria"/>
</dbReference>
<keyword evidence="5 8" id="KW-1133">Transmembrane helix</keyword>
<evidence type="ECO:0000256" key="4">
    <source>
        <dbReference type="ARBA" id="ARBA00022692"/>
    </source>
</evidence>
<dbReference type="PATRIC" id="fig|1346791.3.peg.2748"/>
<feature type="transmembrane region" description="Helical" evidence="8">
    <location>
        <begin position="277"/>
        <end position="301"/>
    </location>
</feature>
<dbReference type="PANTHER" id="PTHR30576">
    <property type="entry name" value="COLANIC BIOSYNTHESIS UDP-GLUCOSE LIPID CARRIER TRANSFERASE"/>
    <property type="match status" value="1"/>
</dbReference>
<feature type="domain" description="Bacterial sugar transferase" evidence="9">
    <location>
        <begin position="275"/>
        <end position="463"/>
    </location>
</feature>
<feature type="transmembrane region" description="Helical" evidence="8">
    <location>
        <begin position="31"/>
        <end position="55"/>
    </location>
</feature>
<sequence>MQPASAGANGAHEDKQGAPVTVSKEIVRLRLYLLCLAGDMAGLFVAFLLANLFVLGALWGEPGKPHGLVMFAMIAPLYAILGIQGGAYGIHVLENVRRGVFRALLALAQAALLMLLIVYLGKIAEQLSRLTFVTGLVLGAVAVALVRIAVSRLSERLLGEVPHLTAVIMDGVAIDTGPHMLVIPAEAANLRPERHDAEMAARLAAVVGLAERVIVACPLERMDDWSIALKSLSARGEIVVPELLRFAPARIDAFAGQPTIVVAGGPLQFRDRIIKRLFDFAVAAVATILLFPVLLAAALAVKLTSPGPILFRQPRIGKDARPFNIYKFRSMRAEASDRKADKLTTRDDDRVTPIGRFLRKTSIDELPQLFNVLKGDMSIVGPRPHAAAAKAGDSLYWEVDARYWERHCIKPGMTGLAQVRGHRGSTDHHQDLIDRLQSDLEYVSDWSIWRDLRIIVATLGVLVHHKAY</sequence>
<accession>T0J3P6</accession>
<comment type="caution">
    <text evidence="10">The sequence shown here is derived from an EMBL/GenBank/DDBJ whole genome shotgun (WGS) entry which is preliminary data.</text>
</comment>
<dbReference type="EMBL" id="AUWY01000100">
    <property type="protein sequence ID" value="EQB31482.1"/>
    <property type="molecule type" value="Genomic_DNA"/>
</dbReference>
<evidence type="ECO:0000313" key="10">
    <source>
        <dbReference type="EMBL" id="EQB31482.1"/>
    </source>
</evidence>
<proteinExistence type="inferred from homology"/>
<dbReference type="NCBIfam" id="TIGR03025">
    <property type="entry name" value="EPS_sugtrans"/>
    <property type="match status" value="1"/>
</dbReference>
<evidence type="ECO:0000256" key="5">
    <source>
        <dbReference type="ARBA" id="ARBA00022989"/>
    </source>
</evidence>
<dbReference type="AlphaFoldDB" id="T0J3P6"/>
<keyword evidence="3 10" id="KW-0808">Transferase</keyword>
<gene>
    <name evidence="10" type="ORF">M529_14280</name>
</gene>
<feature type="transmembrane region" description="Helical" evidence="8">
    <location>
        <begin position="100"/>
        <end position="120"/>
    </location>
</feature>
<dbReference type="GO" id="GO:0000271">
    <property type="term" value="P:polysaccharide biosynthetic process"/>
    <property type="evidence" value="ECO:0007669"/>
    <property type="project" value="UniProtKB-KW"/>
</dbReference>
<reference evidence="10 11" key="1">
    <citation type="journal article" date="2013" name="Genome Announc.">
        <title>Draft Genome Sequence of Sphingobium ummariense Strain RL-3, a Hexachlorocyclohexane-Degrading Bacterium.</title>
        <authorList>
            <person name="Kohli P."/>
            <person name="Dua A."/>
            <person name="Sangwan N."/>
            <person name="Oldach P."/>
            <person name="Khurana J.P."/>
            <person name="Lal R."/>
        </authorList>
    </citation>
    <scope>NUCLEOTIDE SEQUENCE [LARGE SCALE GENOMIC DNA]</scope>
    <source>
        <strain evidence="10 11">RL-3</strain>
    </source>
</reference>
<comment type="similarity">
    <text evidence="2">Belongs to the bacterial sugar transferase family.</text>
</comment>
<comment type="subcellular location">
    <subcellularLocation>
        <location evidence="1">Membrane</location>
        <topology evidence="1">Multi-pass membrane protein</topology>
    </subcellularLocation>
</comment>
<protein>
    <submittedName>
        <fullName evidence="10">Sugar transferase</fullName>
    </submittedName>
</protein>
<evidence type="ECO:0000256" key="2">
    <source>
        <dbReference type="ARBA" id="ARBA00006464"/>
    </source>
</evidence>
<dbReference type="STRING" id="1346791.M529_14280"/>
<evidence type="ECO:0000259" key="9">
    <source>
        <dbReference type="Pfam" id="PF02397"/>
    </source>
</evidence>
<keyword evidence="11" id="KW-1185">Reference proteome</keyword>
<dbReference type="GO" id="GO:0016020">
    <property type="term" value="C:membrane"/>
    <property type="evidence" value="ECO:0007669"/>
    <property type="project" value="UniProtKB-SubCell"/>
</dbReference>
<evidence type="ECO:0000256" key="3">
    <source>
        <dbReference type="ARBA" id="ARBA00022679"/>
    </source>
</evidence>
<evidence type="ECO:0000256" key="8">
    <source>
        <dbReference type="SAM" id="Phobius"/>
    </source>
</evidence>
<evidence type="ECO:0000256" key="1">
    <source>
        <dbReference type="ARBA" id="ARBA00004141"/>
    </source>
</evidence>